<organism evidence="3 4">
    <name type="scientific">Kushneria aurantia</name>
    <dbReference type="NCBI Taxonomy" id="504092"/>
    <lineage>
        <taxon>Bacteria</taxon>
        <taxon>Pseudomonadati</taxon>
        <taxon>Pseudomonadota</taxon>
        <taxon>Gammaproteobacteria</taxon>
        <taxon>Oceanospirillales</taxon>
        <taxon>Halomonadaceae</taxon>
        <taxon>Kushneria</taxon>
    </lineage>
</organism>
<sequence>MYPMLCQIFSSPRFEEMFLYVDRARGLEDVPQALLEHFGTPRPVMIIPLDERRRLARVEIQAVIEALRDKGYYLQMPPGGDVLSRDRAFSVEGDEAGVPGGE</sequence>
<dbReference type="EMBL" id="JBHLVX010000065">
    <property type="protein sequence ID" value="MFC0269689.1"/>
    <property type="molecule type" value="Genomic_DNA"/>
</dbReference>
<dbReference type="Pfam" id="PF05166">
    <property type="entry name" value="YcgL"/>
    <property type="match status" value="1"/>
</dbReference>
<dbReference type="RefSeq" id="WP_019952521.1">
    <property type="nucleotide sequence ID" value="NZ_JBHLVX010000065.1"/>
</dbReference>
<proteinExistence type="inferred from homology"/>
<protein>
    <recommendedName>
        <fullName evidence="1">YcgL domain-containing protein ACFFHW_17135</fullName>
    </recommendedName>
</protein>
<dbReference type="HAMAP" id="MF_01866">
    <property type="entry name" value="UPF0745"/>
    <property type="match status" value="1"/>
</dbReference>
<dbReference type="Gene3D" id="3.10.510.20">
    <property type="entry name" value="YcgL domain"/>
    <property type="match status" value="1"/>
</dbReference>
<dbReference type="PROSITE" id="PS51648">
    <property type="entry name" value="YCGL"/>
    <property type="match status" value="1"/>
</dbReference>
<evidence type="ECO:0000313" key="3">
    <source>
        <dbReference type="EMBL" id="MFC0269689.1"/>
    </source>
</evidence>
<dbReference type="PANTHER" id="PTHR38109:SF1">
    <property type="entry name" value="PROTEIN YCGL"/>
    <property type="match status" value="1"/>
</dbReference>
<evidence type="ECO:0000313" key="4">
    <source>
        <dbReference type="Proteomes" id="UP001589814"/>
    </source>
</evidence>
<dbReference type="InterPro" id="IPR027354">
    <property type="entry name" value="YcgL_dom"/>
</dbReference>
<accession>A0ABV6G7N7</accession>
<evidence type="ECO:0000256" key="1">
    <source>
        <dbReference type="HAMAP-Rule" id="MF_01866"/>
    </source>
</evidence>
<evidence type="ECO:0000259" key="2">
    <source>
        <dbReference type="PROSITE" id="PS51648"/>
    </source>
</evidence>
<dbReference type="InterPro" id="IPR038068">
    <property type="entry name" value="YcgL-like_sf"/>
</dbReference>
<dbReference type="PANTHER" id="PTHR38109">
    <property type="entry name" value="PROTEIN YCGL"/>
    <property type="match status" value="1"/>
</dbReference>
<gene>
    <name evidence="3" type="ORF">ACFFHW_17135</name>
</gene>
<name>A0ABV6G7N7_9GAMM</name>
<keyword evidence="4" id="KW-1185">Reference proteome</keyword>
<dbReference type="SUPFAM" id="SSF160191">
    <property type="entry name" value="YcgL-like"/>
    <property type="match status" value="1"/>
</dbReference>
<dbReference type="Proteomes" id="UP001589814">
    <property type="component" value="Unassembled WGS sequence"/>
</dbReference>
<feature type="domain" description="YcgL" evidence="2">
    <location>
        <begin position="4"/>
        <end position="87"/>
    </location>
</feature>
<reference evidence="3 4" key="1">
    <citation type="submission" date="2024-09" db="EMBL/GenBank/DDBJ databases">
        <authorList>
            <person name="Sun Q."/>
            <person name="Mori K."/>
        </authorList>
    </citation>
    <scope>NUCLEOTIDE SEQUENCE [LARGE SCALE GENOMIC DNA]</scope>
    <source>
        <strain evidence="3 4">CCM 7415</strain>
    </source>
</reference>
<comment type="caution">
    <text evidence="3">The sequence shown here is derived from an EMBL/GenBank/DDBJ whole genome shotgun (WGS) entry which is preliminary data.</text>
</comment>